<gene>
    <name evidence="2" type="ORF">VSS16_22450</name>
</gene>
<evidence type="ECO:0000256" key="1">
    <source>
        <dbReference type="SAM" id="MobiDB-lite"/>
    </source>
</evidence>
<accession>A0ABV5EF27</accession>
<protein>
    <recommendedName>
        <fullName evidence="4">Secreted protein</fullName>
    </recommendedName>
</protein>
<feature type="compositionally biased region" description="Pro residues" evidence="1">
    <location>
        <begin position="66"/>
        <end position="76"/>
    </location>
</feature>
<dbReference type="RefSeq" id="WP_376734074.1">
    <property type="nucleotide sequence ID" value="NZ_JAYMRP010000020.1"/>
</dbReference>
<dbReference type="Proteomes" id="UP001585080">
    <property type="component" value="Unassembled WGS sequence"/>
</dbReference>
<sequence>MTTAVAVAALLTGCGPEDEDAAAEARPAGDPAVSATSTPTPPTPEPTRTPTPTPTRTPTPTKATPTPAPPSPPPAPTTLSMYASTAGGRMVLKRGGEAQEFTVSVRNGNTRAYPHLRVALQMEMLFGEGPAAEANGLVLERHDPATGTWRPATDLRVANDVFPHYLYPDGTPLALDAARTDRYRLRALPEGPVGSTPLLIRLVDTSVPETAPDAQAVPRRTSLPVTVVA</sequence>
<evidence type="ECO:0000313" key="2">
    <source>
        <dbReference type="EMBL" id="MFB8775464.1"/>
    </source>
</evidence>
<evidence type="ECO:0000313" key="3">
    <source>
        <dbReference type="Proteomes" id="UP001585080"/>
    </source>
</evidence>
<reference evidence="2 3" key="1">
    <citation type="submission" date="2024-01" db="EMBL/GenBank/DDBJ databases">
        <title>Genome mining of biosynthetic gene clusters to explore secondary metabolites of Streptomyces sp.</title>
        <authorList>
            <person name="Baig A."/>
            <person name="Ajitkumar Shintre N."/>
            <person name="Kumar H."/>
            <person name="Anbarasu A."/>
            <person name="Ramaiah S."/>
        </authorList>
    </citation>
    <scope>NUCLEOTIDE SEQUENCE [LARGE SCALE GENOMIC DNA]</scope>
    <source>
        <strain evidence="2 3">A57</strain>
    </source>
</reference>
<feature type="compositionally biased region" description="Pro residues" evidence="1">
    <location>
        <begin position="39"/>
        <end position="57"/>
    </location>
</feature>
<feature type="compositionally biased region" description="Low complexity" evidence="1">
    <location>
        <begin position="24"/>
        <end position="38"/>
    </location>
</feature>
<comment type="caution">
    <text evidence="2">The sequence shown here is derived from an EMBL/GenBank/DDBJ whole genome shotgun (WGS) entry which is preliminary data.</text>
</comment>
<keyword evidence="3" id="KW-1185">Reference proteome</keyword>
<evidence type="ECO:0008006" key="4">
    <source>
        <dbReference type="Google" id="ProtNLM"/>
    </source>
</evidence>
<proteinExistence type="predicted"/>
<organism evidence="2 3">
    <name type="scientific">Streptomyces broussonetiae</name>
    <dbReference type="NCBI Taxonomy" id="2686304"/>
    <lineage>
        <taxon>Bacteria</taxon>
        <taxon>Bacillati</taxon>
        <taxon>Actinomycetota</taxon>
        <taxon>Actinomycetes</taxon>
        <taxon>Kitasatosporales</taxon>
        <taxon>Streptomycetaceae</taxon>
        <taxon>Streptomyces</taxon>
    </lineage>
</organism>
<name>A0ABV5EF27_9ACTN</name>
<dbReference type="EMBL" id="JAYMRP010000020">
    <property type="protein sequence ID" value="MFB8775464.1"/>
    <property type="molecule type" value="Genomic_DNA"/>
</dbReference>
<feature type="region of interest" description="Disordered" evidence="1">
    <location>
        <begin position="12"/>
        <end position="81"/>
    </location>
</feature>